<dbReference type="InterPro" id="IPR001906">
    <property type="entry name" value="Terpene_synth_N"/>
</dbReference>
<evidence type="ECO:0000313" key="8">
    <source>
        <dbReference type="EMBL" id="KCW74837.1"/>
    </source>
</evidence>
<evidence type="ECO:0000256" key="1">
    <source>
        <dbReference type="ARBA" id="ARBA00001946"/>
    </source>
</evidence>
<dbReference type="InterPro" id="IPR050148">
    <property type="entry name" value="Terpene_synthase-like"/>
</dbReference>
<dbReference type="Pfam" id="PF03936">
    <property type="entry name" value="Terpene_synth_C"/>
    <property type="match status" value="1"/>
</dbReference>
<dbReference type="Gramene" id="KCW74837">
    <property type="protein sequence ID" value="KCW74837"/>
    <property type="gene ID" value="EUGRSUZ_E03572"/>
</dbReference>
<name>A0A059C902_EUCGR</name>
<dbReference type="GO" id="GO:0000287">
    <property type="term" value="F:magnesium ion binding"/>
    <property type="evidence" value="ECO:0007669"/>
    <property type="project" value="InterPro"/>
</dbReference>
<evidence type="ECO:0000256" key="3">
    <source>
        <dbReference type="ARBA" id="ARBA00022842"/>
    </source>
</evidence>
<protein>
    <recommendedName>
        <fullName evidence="9">Terpene synthase metal-binding domain-containing protein</fullName>
    </recommendedName>
</protein>
<feature type="domain" description="Terpene synthase metal-binding" evidence="7">
    <location>
        <begin position="112"/>
        <end position="311"/>
    </location>
</feature>
<organism evidence="8">
    <name type="scientific">Eucalyptus grandis</name>
    <name type="common">Flooded gum</name>
    <dbReference type="NCBI Taxonomy" id="71139"/>
    <lineage>
        <taxon>Eukaryota</taxon>
        <taxon>Viridiplantae</taxon>
        <taxon>Streptophyta</taxon>
        <taxon>Embryophyta</taxon>
        <taxon>Tracheophyta</taxon>
        <taxon>Spermatophyta</taxon>
        <taxon>Magnoliopsida</taxon>
        <taxon>eudicotyledons</taxon>
        <taxon>Gunneridae</taxon>
        <taxon>Pentapetalae</taxon>
        <taxon>rosids</taxon>
        <taxon>malvids</taxon>
        <taxon>Myrtales</taxon>
        <taxon>Myrtaceae</taxon>
        <taxon>Myrtoideae</taxon>
        <taxon>Eucalypteae</taxon>
        <taxon>Eucalyptus</taxon>
    </lineage>
</organism>
<comment type="cofactor">
    <cofactor evidence="1">
        <name>Mg(2+)</name>
        <dbReference type="ChEBI" id="CHEBI:18420"/>
    </cofactor>
</comment>
<keyword evidence="2" id="KW-0479">Metal-binding</keyword>
<gene>
    <name evidence="8" type="ORF">EUGRSUZ_E03572</name>
</gene>
<dbReference type="SUPFAM" id="SSF48576">
    <property type="entry name" value="Terpenoid synthases"/>
    <property type="match status" value="1"/>
</dbReference>
<dbReference type="InterPro" id="IPR008930">
    <property type="entry name" value="Terpenoid_cyclase/PrenylTrfase"/>
</dbReference>
<evidence type="ECO:0000256" key="5">
    <source>
        <dbReference type="SAM" id="MobiDB-lite"/>
    </source>
</evidence>
<dbReference type="InParanoid" id="A0A059C902"/>
<evidence type="ECO:0000259" key="6">
    <source>
        <dbReference type="Pfam" id="PF01397"/>
    </source>
</evidence>
<dbReference type="Pfam" id="PF01397">
    <property type="entry name" value="Terpene_synth"/>
    <property type="match status" value="1"/>
</dbReference>
<dbReference type="PANTHER" id="PTHR31225:SF0">
    <property type="entry name" value="S-(+)-LINALOOL SYNTHASE, CHLOROPLASTIC"/>
    <property type="match status" value="1"/>
</dbReference>
<keyword evidence="4" id="KW-0456">Lyase</keyword>
<evidence type="ECO:0000256" key="2">
    <source>
        <dbReference type="ARBA" id="ARBA00022723"/>
    </source>
</evidence>
<keyword evidence="3" id="KW-0460">Magnesium</keyword>
<feature type="domain" description="Terpene synthase N-terminal" evidence="6">
    <location>
        <begin position="26"/>
        <end position="106"/>
    </location>
</feature>
<evidence type="ECO:0000259" key="7">
    <source>
        <dbReference type="Pfam" id="PF03936"/>
    </source>
</evidence>
<dbReference type="InterPro" id="IPR005630">
    <property type="entry name" value="Terpene_synthase_metal-bd"/>
</dbReference>
<dbReference type="Gene3D" id="1.50.10.130">
    <property type="entry name" value="Terpene synthase, N-terminal domain"/>
    <property type="match status" value="1"/>
</dbReference>
<feature type="compositionally biased region" description="Polar residues" evidence="5">
    <location>
        <begin position="1"/>
        <end position="14"/>
    </location>
</feature>
<proteinExistence type="predicted"/>
<dbReference type="Gene3D" id="1.10.600.10">
    <property type="entry name" value="Farnesyl Diphosphate Synthase"/>
    <property type="match status" value="2"/>
</dbReference>
<dbReference type="STRING" id="71139.A0A059C902"/>
<dbReference type="InterPro" id="IPR036965">
    <property type="entry name" value="Terpene_synth_N_sf"/>
</dbReference>
<feature type="region of interest" description="Disordered" evidence="5">
    <location>
        <begin position="1"/>
        <end position="25"/>
    </location>
</feature>
<dbReference type="GO" id="GO:0010333">
    <property type="term" value="F:terpene synthase activity"/>
    <property type="evidence" value="ECO:0007669"/>
    <property type="project" value="InterPro"/>
</dbReference>
<evidence type="ECO:0008006" key="9">
    <source>
        <dbReference type="Google" id="ProtNLM"/>
    </source>
</evidence>
<dbReference type="AlphaFoldDB" id="A0A059C902"/>
<dbReference type="InterPro" id="IPR008949">
    <property type="entry name" value="Isoprenoid_synthase_dom_sf"/>
</dbReference>
<dbReference type="SUPFAM" id="SSF48239">
    <property type="entry name" value="Terpenoid cyclases/Protein prenyltransferases"/>
    <property type="match status" value="1"/>
</dbReference>
<evidence type="ECO:0000256" key="4">
    <source>
        <dbReference type="ARBA" id="ARBA00023239"/>
    </source>
</evidence>
<dbReference type="EMBL" id="KK198757">
    <property type="protein sequence ID" value="KCW74837.1"/>
    <property type="molecule type" value="Genomic_DNA"/>
</dbReference>
<dbReference type="eggNOG" id="ENOG502QTGK">
    <property type="taxonomic scope" value="Eukaryota"/>
</dbReference>
<accession>A0A059C902</accession>
<dbReference type="PANTHER" id="PTHR31225">
    <property type="entry name" value="OS04G0344100 PROTEIN-RELATED"/>
    <property type="match status" value="1"/>
</dbReference>
<sequence>MDQPNQMQSSSIAKEQTYPDDSGIKHDEKTKSLIDFLNKVVNEPVESLIIVDMIQRLGVESLFREQIKAILTWQYTHFSSLNHGKDDVYEIALRFRLLRQEGYRLPAGLWWKELGLGEKMKFARDQPLKWYMWSMAILTDPSLSELRVELIKPISLVYIIDDIFDVHGTVDELILFTKVIKIWDNACAEQLPEYMKKCFKVLNDIANDFGKIIFEKHGWNPTRFLKQMWANLCNAFLVEFQWNASGKLPKADDYLKNGIITSGVPLVLTHLFFLMGQNIANQSMDSKKEEVQLPNIIFLIAEILRLWDDLGCAQVN</sequence>
<reference evidence="8" key="1">
    <citation type="submission" date="2013-07" db="EMBL/GenBank/DDBJ databases">
        <title>The genome of Eucalyptus grandis.</title>
        <authorList>
            <person name="Schmutz J."/>
            <person name="Hayes R."/>
            <person name="Myburg A."/>
            <person name="Tuskan G."/>
            <person name="Grattapaglia D."/>
            <person name="Rokhsar D.S."/>
        </authorList>
    </citation>
    <scope>NUCLEOTIDE SEQUENCE</scope>
    <source>
        <tissue evidence="8">Leaf extractions</tissue>
    </source>
</reference>
<dbReference type="OMA" id="NACTIER"/>
<dbReference type="GO" id="GO:0016114">
    <property type="term" value="P:terpenoid biosynthetic process"/>
    <property type="evidence" value="ECO:0007669"/>
    <property type="project" value="InterPro"/>
</dbReference>